<evidence type="ECO:0000256" key="2">
    <source>
        <dbReference type="ARBA" id="ARBA00022723"/>
    </source>
</evidence>
<dbReference type="InterPro" id="IPR006179">
    <property type="entry name" value="5_nucleotidase/apyrase"/>
</dbReference>
<dbReference type="GO" id="GO:0000166">
    <property type="term" value="F:nucleotide binding"/>
    <property type="evidence" value="ECO:0007669"/>
    <property type="project" value="UniProtKB-KW"/>
</dbReference>
<dbReference type="InterPro" id="IPR008334">
    <property type="entry name" value="5'-Nucleotdase_C"/>
</dbReference>
<dbReference type="GO" id="GO:0009166">
    <property type="term" value="P:nucleotide catabolic process"/>
    <property type="evidence" value="ECO:0007669"/>
    <property type="project" value="InterPro"/>
</dbReference>
<dbReference type="PROSITE" id="PS51257">
    <property type="entry name" value="PROKAR_LIPOPROTEIN"/>
    <property type="match status" value="1"/>
</dbReference>
<keyword evidence="3" id="KW-0732">Signal</keyword>
<dbReference type="PANTHER" id="PTHR11575">
    <property type="entry name" value="5'-NUCLEOTIDASE-RELATED"/>
    <property type="match status" value="1"/>
</dbReference>
<dbReference type="GO" id="GO:0008253">
    <property type="term" value="F:5'-nucleotidase activity"/>
    <property type="evidence" value="ECO:0007669"/>
    <property type="project" value="TreeGrafter"/>
</dbReference>
<dbReference type="EMBL" id="RAXT01000039">
    <property type="protein sequence ID" value="RKG36606.1"/>
    <property type="molecule type" value="Genomic_DNA"/>
</dbReference>
<gene>
    <name evidence="8" type="ORF">D7V20_14150</name>
</gene>
<evidence type="ECO:0000256" key="1">
    <source>
        <dbReference type="ARBA" id="ARBA00006654"/>
    </source>
</evidence>
<dbReference type="InterPro" id="IPR004843">
    <property type="entry name" value="Calcineurin-like_PHP"/>
</dbReference>
<comment type="caution">
    <text evidence="8">The sequence shown here is derived from an EMBL/GenBank/DDBJ whole genome shotgun (WGS) entry which is preliminary data.</text>
</comment>
<keyword evidence="4 5" id="KW-0547">Nucleotide-binding</keyword>
<dbReference type="SUPFAM" id="SSF56300">
    <property type="entry name" value="Metallo-dependent phosphatases"/>
    <property type="match status" value="1"/>
</dbReference>
<organism evidence="8 9">
    <name type="scientific">Acinetobacter rongchengensis</name>
    <dbReference type="NCBI Taxonomy" id="2419601"/>
    <lineage>
        <taxon>Bacteria</taxon>
        <taxon>Pseudomonadati</taxon>
        <taxon>Pseudomonadota</taxon>
        <taxon>Gammaproteobacteria</taxon>
        <taxon>Moraxellales</taxon>
        <taxon>Moraxellaceae</taxon>
        <taxon>Acinetobacter</taxon>
    </lineage>
</organism>
<evidence type="ECO:0000313" key="8">
    <source>
        <dbReference type="EMBL" id="RKG36606.1"/>
    </source>
</evidence>
<dbReference type="GO" id="GO:0030288">
    <property type="term" value="C:outer membrane-bounded periplasmic space"/>
    <property type="evidence" value="ECO:0007669"/>
    <property type="project" value="TreeGrafter"/>
</dbReference>
<keyword evidence="9" id="KW-1185">Reference proteome</keyword>
<evidence type="ECO:0000259" key="7">
    <source>
        <dbReference type="Pfam" id="PF02872"/>
    </source>
</evidence>
<dbReference type="OrthoDB" id="9803927at2"/>
<evidence type="ECO:0000256" key="3">
    <source>
        <dbReference type="ARBA" id="ARBA00022729"/>
    </source>
</evidence>
<dbReference type="AlphaFoldDB" id="A0A3A8ET30"/>
<dbReference type="GO" id="GO:0008768">
    <property type="term" value="F:UDP-sugar diphosphatase activity"/>
    <property type="evidence" value="ECO:0007669"/>
    <property type="project" value="TreeGrafter"/>
</dbReference>
<dbReference type="Gene3D" id="3.60.21.10">
    <property type="match status" value="1"/>
</dbReference>
<dbReference type="Pfam" id="PF02872">
    <property type="entry name" value="5_nucleotid_C"/>
    <property type="match status" value="1"/>
</dbReference>
<dbReference type="SUPFAM" id="SSF55816">
    <property type="entry name" value="5'-nucleotidase (syn. UDP-sugar hydrolase), C-terminal domain"/>
    <property type="match status" value="1"/>
</dbReference>
<evidence type="ECO:0000313" key="9">
    <source>
        <dbReference type="Proteomes" id="UP000280405"/>
    </source>
</evidence>
<dbReference type="Gene3D" id="3.90.780.10">
    <property type="entry name" value="5'-Nucleotidase, C-terminal domain"/>
    <property type="match status" value="1"/>
</dbReference>
<name>A0A3A8ET30_9GAMM</name>
<evidence type="ECO:0000256" key="4">
    <source>
        <dbReference type="ARBA" id="ARBA00022741"/>
    </source>
</evidence>
<feature type="domain" description="5'-Nucleotidase C-terminal" evidence="7">
    <location>
        <begin position="433"/>
        <end position="581"/>
    </location>
</feature>
<dbReference type="InterPro" id="IPR036907">
    <property type="entry name" value="5'-Nucleotdase_C_sf"/>
</dbReference>
<keyword evidence="2" id="KW-0479">Metal-binding</keyword>
<dbReference type="InterPro" id="IPR006146">
    <property type="entry name" value="5'-Nucleotdase_CS"/>
</dbReference>
<keyword evidence="5" id="KW-0378">Hydrolase</keyword>
<dbReference type="Proteomes" id="UP000280405">
    <property type="component" value="Unassembled WGS sequence"/>
</dbReference>
<dbReference type="RefSeq" id="WP_120384832.1">
    <property type="nucleotide sequence ID" value="NZ_RAXT01000039.1"/>
</dbReference>
<dbReference type="GO" id="GO:0046872">
    <property type="term" value="F:metal ion binding"/>
    <property type="evidence" value="ECO:0007669"/>
    <property type="project" value="UniProtKB-KW"/>
</dbReference>
<accession>A0A3A8ET30</accession>
<protein>
    <submittedName>
        <fullName evidence="8">Bifunctional metallophosphatase/5'-nucleotidase</fullName>
    </submittedName>
</protein>
<dbReference type="Pfam" id="PF00149">
    <property type="entry name" value="Metallophos"/>
    <property type="match status" value="1"/>
</dbReference>
<dbReference type="PRINTS" id="PR01607">
    <property type="entry name" value="APYRASEFAMLY"/>
</dbReference>
<dbReference type="InterPro" id="IPR029052">
    <property type="entry name" value="Metallo-depent_PP-like"/>
</dbReference>
<sequence length="633" mass="69975">MLINNKKQVLILTTLSFMLIACDDDNNNTVRPPAVEAKSLELNILHINDHHSHLDEEAIKFKMNLGTGDEEFSVASGGFARVAALINQLAIENKNVLKIHAGDAITGDLYYNLTDGKADADAMNTVCFDTFTPGNHEFDSKDDGLKTFIDFLDQSSCKEKTKILTANVTFGASSPLYKTNRVLKSQIFEKDGVKIAIIGLTVAKKTKNSSQPNADTLFTDEIETAQKQIDQFKAQGIKNIILQTHVGYDLDQQLAKSLTDVDVIIGGDSHTLLGPDSLKKYGMTPEGAYPTQLKNKDGHLVCIAQAWQYSYVVGDLKVNFDKNGNLESCSGTPHVLIGNNFIRTAKDAKTVTETEKQNILNQFKTENVPFNVVAPLQKTLDVLKPYQEQKKKFAQEIVGQATDNLCSRRVPGTQRDVNRSTLGDVCNKNTHVDQHGGDIQQIIAEAFLQQGKTFFNADISFQNGGGVREDVGLGDVSVGKIYNVLPFKNTLVRLDLTGAEVKATLEDVIDGVIAQNNTGSYPYTGGLRWNVDFTKDKGQRLNQIQVRNHLGQYENLDLNKTYKIITIDFLANGGDYYATFKTITGDRRLNVGLDYAEAFLKYTQSLSGQIGQKKIQKLATSEYSTQLFIDKAK</sequence>
<evidence type="ECO:0000256" key="5">
    <source>
        <dbReference type="RuleBase" id="RU362119"/>
    </source>
</evidence>
<dbReference type="PROSITE" id="PS00785">
    <property type="entry name" value="5_NUCLEOTIDASE_1"/>
    <property type="match status" value="1"/>
</dbReference>
<dbReference type="PANTHER" id="PTHR11575:SF46">
    <property type="entry name" value="PROTEIN USHA"/>
    <property type="match status" value="1"/>
</dbReference>
<comment type="similarity">
    <text evidence="1 5">Belongs to the 5'-nucleotidase family.</text>
</comment>
<proteinExistence type="inferred from homology"/>
<reference evidence="8 9" key="1">
    <citation type="submission" date="2018-09" db="EMBL/GenBank/DDBJ databases">
        <title>The draft genome of Acinetobacter spp. strains.</title>
        <authorList>
            <person name="Qin J."/>
            <person name="Feng Y."/>
            <person name="Zong Z."/>
        </authorList>
    </citation>
    <scope>NUCLEOTIDE SEQUENCE [LARGE SCALE GENOMIC DNA]</scope>
    <source>
        <strain evidence="8 9">WCHAc060115</strain>
    </source>
</reference>
<feature type="domain" description="Calcineurin-like phosphoesterase" evidence="6">
    <location>
        <begin position="43"/>
        <end position="271"/>
    </location>
</feature>
<evidence type="ECO:0000259" key="6">
    <source>
        <dbReference type="Pfam" id="PF00149"/>
    </source>
</evidence>